<sequence>MVFKSPRNKEAITFKSDLDKLIKRHFYDELIVCNDVTDVLKKYKSLSVALDRIGGEVVLNLKGTLPYTHANVEYHCPIGITIGTLYPKTPPLFKVISSGTIRIATNHPCVAKNGNIVMAYFDKWSARCTVMDAINLVLGEFNKQSPIYQVGQLEQVITLTEVVSPRLTISSEKKINECIPDWMPDSGLSLDSTYNDIHDGIKDAHKNIKRSIVESKPQLLVDYDCDITKYDLHKCIMEEWVPLCADIGLALKRQYSDKLYLSSQIRQMNYHTTILDDVADYFGRVNKLASQIKQLEVDVDATSGKEDIYSESLESFYNQVVITDKDPRIKAITAELSADSMIELVNTTFKRKRISTKDYIQYIRRLSTERFIAMYQRRQLSAA</sequence>
<reference evidence="3 4" key="1">
    <citation type="journal article" date="2007" name="PLoS Pathog.">
        <title>Genome sequence of Babesia bovis and comparative analysis of apicomplexan hemoprotozoa.</title>
        <authorList>
            <person name="Brayton K.A."/>
            <person name="Lau A.O.T."/>
            <person name="Herndon D.R."/>
            <person name="Hannick L."/>
            <person name="Kappmeyer L.S."/>
            <person name="Berens S.J."/>
            <person name="Bidwell S.L."/>
            <person name="Brown W.C."/>
            <person name="Crabtree J."/>
            <person name="Fadrosh D."/>
            <person name="Feldblum T."/>
            <person name="Forberger H.A."/>
            <person name="Haas B.J."/>
            <person name="Howell J.M."/>
            <person name="Khouri H."/>
            <person name="Koo H."/>
            <person name="Mann D.J."/>
            <person name="Norimine J."/>
            <person name="Paulsen I.T."/>
            <person name="Radune D."/>
            <person name="Ren Q."/>
            <person name="Smith R.K. Jr."/>
            <person name="Suarez C.E."/>
            <person name="White O."/>
            <person name="Wortman J.R."/>
            <person name="Knowles D.P. Jr."/>
            <person name="McElwain T.F."/>
            <person name="Nene V.M."/>
        </authorList>
    </citation>
    <scope>NUCLEOTIDE SEQUENCE [LARGE SCALE GENOMIC DNA]</scope>
    <source>
        <strain evidence="3">T2Bo</strain>
    </source>
</reference>
<feature type="domain" description="UEV" evidence="1">
    <location>
        <begin position="13"/>
        <end position="151"/>
    </location>
</feature>
<reference evidence="4" key="4">
    <citation type="journal article" date="2020" name="Data Brief">
        <title>Transcriptome dataset of Babesia bovis life stages within vertebrate and invertebrate hosts.</title>
        <authorList>
            <person name="Ueti M.W."/>
            <person name="Johnson W.C."/>
            <person name="Kappmeyer L.S."/>
            <person name="Herndon D.R."/>
            <person name="Mousel M.R."/>
            <person name="Reif K.E."/>
            <person name="Taus N.S."/>
            <person name="Ifeonu O.O."/>
            <person name="Silva J.C."/>
            <person name="Suarez C.E."/>
            <person name="Brayton K.A."/>
        </authorList>
    </citation>
    <scope>NUCLEOTIDE SEQUENCE [LARGE SCALE GENOMIC DNA]</scope>
</reference>
<dbReference type="InterPro" id="IPR052070">
    <property type="entry name" value="ESCRT-I_UEV_domain"/>
</dbReference>
<evidence type="ECO:0000259" key="1">
    <source>
        <dbReference type="PROSITE" id="PS51322"/>
    </source>
</evidence>
<dbReference type="GO" id="GO:0043130">
    <property type="term" value="F:ubiquitin binding"/>
    <property type="evidence" value="ECO:0007669"/>
    <property type="project" value="TreeGrafter"/>
</dbReference>
<dbReference type="GO" id="GO:0015031">
    <property type="term" value="P:protein transport"/>
    <property type="evidence" value="ECO:0007669"/>
    <property type="project" value="InterPro"/>
</dbReference>
<protein>
    <recommendedName>
        <fullName evidence="1">UEV domain-containing protein</fullName>
    </recommendedName>
</protein>
<dbReference type="PROSITE" id="PS51322">
    <property type="entry name" value="UEV"/>
    <property type="match status" value="1"/>
</dbReference>
<dbReference type="eggNOG" id="KOG2391">
    <property type="taxonomic scope" value="Eukaryota"/>
</dbReference>
<dbReference type="STRING" id="5865.A7ASA6"/>
<dbReference type="PANTHER" id="PTHR23306">
    <property type="entry name" value="TUMOR SUSCEPTIBILITY GENE 101 PROTEIN-RELATED"/>
    <property type="match status" value="1"/>
</dbReference>
<dbReference type="GeneID" id="5479227"/>
<dbReference type="OMA" id="MIECTAS"/>
<accession>A7ASA6</accession>
<name>A7ASA6_BABBO</name>
<evidence type="ECO:0000313" key="3">
    <source>
        <dbReference type="EMBL" id="EDO07425.1"/>
    </source>
</evidence>
<evidence type="ECO:0000313" key="4">
    <source>
        <dbReference type="Proteomes" id="UP000002173"/>
    </source>
</evidence>
<evidence type="ECO:0000313" key="2">
    <source>
        <dbReference type="EMBL" id="BAN64366.1"/>
    </source>
</evidence>
<dbReference type="VEuPathDB" id="PiroplasmaDB:BBOV_IV010720"/>
<dbReference type="Gene3D" id="3.10.110.10">
    <property type="entry name" value="Ubiquitin Conjugating Enzyme"/>
    <property type="match status" value="1"/>
</dbReference>
<reference evidence="4" key="5">
    <citation type="journal article" date="2021" name="Int. J. Parasitol.">
        <title>Comparative analysis of gene expression between Babesia bovis blood stages and kinetes allowed by improved genome annotation.</title>
        <authorList>
            <person name="Ueti M.W."/>
            <person name="Johnson W.C."/>
            <person name="Kappmeyer L.S."/>
            <person name="Herndon D.R."/>
            <person name="Mousel M.R."/>
            <person name="Reif K.E."/>
            <person name="Taus N.S."/>
            <person name="Ifeonu O.O."/>
            <person name="Silva J.C."/>
            <person name="Suarez C.E."/>
            <person name="Brayton K.A."/>
        </authorList>
    </citation>
    <scope>NUCLEOTIDE SEQUENCE [LARGE SCALE GENOMIC DNA]</scope>
</reference>
<dbReference type="AlphaFoldDB" id="A7ASA6"/>
<dbReference type="EMBL" id="AK440572">
    <property type="protein sequence ID" value="BAN64366.1"/>
    <property type="molecule type" value="mRNA"/>
</dbReference>
<dbReference type="GO" id="GO:0000813">
    <property type="term" value="C:ESCRT I complex"/>
    <property type="evidence" value="ECO:0007669"/>
    <property type="project" value="TreeGrafter"/>
</dbReference>
<dbReference type="RefSeq" id="XP_001610993.1">
    <property type="nucleotide sequence ID" value="XM_001610943.1"/>
</dbReference>
<dbReference type="CDD" id="cd11685">
    <property type="entry name" value="UEV_TSG101-like"/>
    <property type="match status" value="1"/>
</dbReference>
<reference evidence="2" key="3">
    <citation type="journal article" date="2014" name="BMC Genomics">
        <title>The Babesia bovis gene and promoter model: an update from full-length EST analysis.</title>
        <authorList>
            <person name="Yamagishi J."/>
            <person name="Wakaguri H."/>
            <person name="Yokoyama N."/>
            <person name="Yamashita R."/>
            <person name="Suzuki Y."/>
            <person name="Xuan X."/>
            <person name="Igarashi I."/>
        </authorList>
    </citation>
    <scope>NUCLEOTIDE SEQUENCE</scope>
    <source>
        <strain evidence="2">Texas</strain>
    </source>
</reference>
<dbReference type="SUPFAM" id="SSF54495">
    <property type="entry name" value="UBC-like"/>
    <property type="match status" value="1"/>
</dbReference>
<dbReference type="InterPro" id="IPR016135">
    <property type="entry name" value="UBQ-conjugating_enzyme/RWD"/>
</dbReference>
<organism evidence="3 4">
    <name type="scientific">Babesia bovis</name>
    <dbReference type="NCBI Taxonomy" id="5865"/>
    <lineage>
        <taxon>Eukaryota</taxon>
        <taxon>Sar</taxon>
        <taxon>Alveolata</taxon>
        <taxon>Apicomplexa</taxon>
        <taxon>Aconoidasida</taxon>
        <taxon>Piroplasmida</taxon>
        <taxon>Babesiidae</taxon>
        <taxon>Babesia</taxon>
    </lineage>
</organism>
<dbReference type="Proteomes" id="UP000002173">
    <property type="component" value="Unassembled WGS sequence"/>
</dbReference>
<gene>
    <name evidence="2 3" type="ORF">BBOV_IV010720</name>
</gene>
<proteinExistence type="evidence at transcript level"/>
<reference evidence="3" key="2">
    <citation type="submission" date="2007-08" db="EMBL/GenBank/DDBJ databases">
        <authorList>
            <person name="Nene V."/>
        </authorList>
    </citation>
    <scope>NUCLEOTIDE SEQUENCE</scope>
    <source>
        <strain evidence="3">T2Bo</strain>
    </source>
</reference>
<dbReference type="GO" id="GO:0008333">
    <property type="term" value="P:endosome to lysosome transport"/>
    <property type="evidence" value="ECO:0007669"/>
    <property type="project" value="TreeGrafter"/>
</dbReference>
<dbReference type="PANTHER" id="PTHR23306:SF3">
    <property type="entry name" value="TUMOR SUPPRESSOR PROTEIN 101"/>
    <property type="match status" value="1"/>
</dbReference>
<dbReference type="KEGG" id="bbo:BBOV_IV010720"/>
<dbReference type="EMBL" id="AAXT01000002">
    <property type="protein sequence ID" value="EDO07425.1"/>
    <property type="molecule type" value="Genomic_DNA"/>
</dbReference>
<dbReference type="InterPro" id="IPR008883">
    <property type="entry name" value="UEV_N"/>
</dbReference>
<dbReference type="Pfam" id="PF05743">
    <property type="entry name" value="UEV"/>
    <property type="match status" value="1"/>
</dbReference>
<keyword evidence="4" id="KW-1185">Reference proteome</keyword>